<evidence type="ECO:0000256" key="2">
    <source>
        <dbReference type="ARBA" id="ARBA00022670"/>
    </source>
</evidence>
<dbReference type="EMBL" id="FO203512">
    <property type="protein sequence ID" value="CCK78004.1"/>
    <property type="molecule type" value="Genomic_DNA"/>
</dbReference>
<dbReference type="GO" id="GO:0004222">
    <property type="term" value="F:metalloendopeptidase activity"/>
    <property type="evidence" value="ECO:0007669"/>
    <property type="project" value="UniProtKB-EC"/>
</dbReference>
<feature type="domain" description="Peptidase M3A/M3B catalytic" evidence="10">
    <location>
        <begin position="237"/>
        <end position="699"/>
    </location>
</feature>
<dbReference type="Pfam" id="PF19310">
    <property type="entry name" value="TOP_N"/>
    <property type="match status" value="1"/>
</dbReference>
<dbReference type="EC" id="3.4.24.70" evidence="8"/>
<dbReference type="PATRIC" id="fig|698738.3.peg.3984"/>
<evidence type="ECO:0000256" key="1">
    <source>
        <dbReference type="ARBA" id="ARBA00006040"/>
    </source>
</evidence>
<keyword evidence="6 9" id="KW-0482">Metalloprotease</keyword>
<keyword evidence="5 9" id="KW-0862">Zinc</keyword>
<keyword evidence="4 9" id="KW-0378">Hydrolase</keyword>
<dbReference type="PANTHER" id="PTHR11804">
    <property type="entry name" value="PROTEASE M3 THIMET OLIGOPEPTIDASE-RELATED"/>
    <property type="match status" value="1"/>
</dbReference>
<proteinExistence type="inferred from homology"/>
<dbReference type="GO" id="GO:0005829">
    <property type="term" value="C:cytosol"/>
    <property type="evidence" value="ECO:0007669"/>
    <property type="project" value="UniProtKB-ARBA"/>
</dbReference>
<feature type="domain" description="Oligopeptidase A N-terminal" evidence="11">
    <location>
        <begin position="37"/>
        <end position="164"/>
    </location>
</feature>
<evidence type="ECO:0000259" key="10">
    <source>
        <dbReference type="Pfam" id="PF01432"/>
    </source>
</evidence>
<dbReference type="InterPro" id="IPR024077">
    <property type="entry name" value="Neurolysin/TOP_dom2"/>
</dbReference>
<evidence type="ECO:0000256" key="7">
    <source>
        <dbReference type="ARBA" id="ARBA00024603"/>
    </source>
</evidence>
<evidence type="ECO:0000256" key="4">
    <source>
        <dbReference type="ARBA" id="ARBA00022801"/>
    </source>
</evidence>
<evidence type="ECO:0000256" key="3">
    <source>
        <dbReference type="ARBA" id="ARBA00022723"/>
    </source>
</evidence>
<evidence type="ECO:0000313" key="12">
    <source>
        <dbReference type="EMBL" id="CCK78004.1"/>
    </source>
</evidence>
<dbReference type="OrthoDB" id="9773538at2"/>
<reference evidence="12 13" key="1">
    <citation type="journal article" date="2013" name="Nat. Commun.">
        <title>Genome sequence and functional genomic analysis of the oil-degrading bacterium Oleispira antarctica.</title>
        <authorList>
            <person name="Kube M."/>
            <person name="Chernikova T.N."/>
            <person name="Al-Ramahi Y."/>
            <person name="Beloqui A."/>
            <person name="Lopez-Cortez N."/>
            <person name="Guazzaroni M.E."/>
            <person name="Heipieper H.J."/>
            <person name="Klages S."/>
            <person name="Kotsyurbenko O.R."/>
            <person name="Langer I."/>
            <person name="Nechitaylo T.Y."/>
            <person name="Lunsdorf H."/>
            <person name="Fernandez M."/>
            <person name="Juarez S."/>
            <person name="Ciordia S."/>
            <person name="Singer A."/>
            <person name="Kagan O."/>
            <person name="Egorova O."/>
            <person name="Petit P.A."/>
            <person name="Stogios P."/>
            <person name="Kim Y."/>
            <person name="Tchigvintsev A."/>
            <person name="Flick R."/>
            <person name="Denaro R."/>
            <person name="Genovese M."/>
            <person name="Albar J.P."/>
            <person name="Reva O.N."/>
            <person name="Martinez-Gomariz M."/>
            <person name="Tran H."/>
            <person name="Ferrer M."/>
            <person name="Savchenko A."/>
            <person name="Yakunin A.F."/>
            <person name="Yakimov M.M."/>
            <person name="Golyshina O.V."/>
            <person name="Reinhardt R."/>
            <person name="Golyshin P.N."/>
        </authorList>
    </citation>
    <scope>NUCLEOTIDE SEQUENCE [LARGE SCALE GENOMIC DNA]</scope>
</reference>
<name>R4YVD4_OLEAN</name>
<dbReference type="AlphaFoldDB" id="R4YVD4"/>
<dbReference type="HOGENOM" id="CLU_001805_4_1_6"/>
<dbReference type="Proteomes" id="UP000032749">
    <property type="component" value="Chromosome"/>
</dbReference>
<keyword evidence="2 9" id="KW-0645">Protease</keyword>
<dbReference type="InterPro" id="IPR045666">
    <property type="entry name" value="OpdA_N"/>
</dbReference>
<comment type="cofactor">
    <cofactor evidence="9">
        <name>Zn(2+)</name>
        <dbReference type="ChEBI" id="CHEBI:29105"/>
    </cofactor>
    <text evidence="9">Binds 1 zinc ion.</text>
</comment>
<dbReference type="STRING" id="698738.OLEAN_C38280"/>
<evidence type="ECO:0000259" key="11">
    <source>
        <dbReference type="Pfam" id="PF19310"/>
    </source>
</evidence>
<dbReference type="KEGG" id="oai:OLEAN_C38280"/>
<dbReference type="NCBIfam" id="NF008159">
    <property type="entry name" value="PRK10911.1"/>
    <property type="match status" value="1"/>
</dbReference>
<sequence>MPNTAPSTNDNPLLQPITANALPLFSRIKAEHAQPAMEQLLNNNRQRINQLLSDINSGKTPVSWQALVTPMEAWDDELSQAWSPVSHMNSVVSSDERRDAYNACLPLLSAYSTEMGQNQDLYSAYKKLAESAEFNTLNTEQKTSIEHALRDFRLAGIALEGEKKSRYGELKQRMSELTSKFGENVMDATQAWTKVITDKAELAGLPDSALALAQQQAKAKAQEGYLFTLDFPSYFPVLTYCENRELRHEMYKAYATRASDRYSESGGDNTFDNSVVMNEILALRHELSQLLDFNNYAEYSVASKMADDPQQVIDFLTDLAEKTVPQAKQEFSELKAYAKESFNIDTLEPWDISFYAEQLRQHRYSISQELIRPYLPIDTVLKGMFETVHRLYGINIEEQTEFETYHPDVRFFHIQQNGEVIAKFYFDLYARDKKRGGAWMDECRVRRTLESGALQLPVAYLVCNFSPAVDGKPALLTHDELTTLFHEFGHGLHHMLTQIKTAAVSGINGVAWDAVELPSQFMENWCWEKEALAFISGHYETGEPLPDELLEKMLAAKNFQSAMIMARQIEFSLFDFRMHREYQPEFNAEQQKNFISSIIEDVRSQVAVVPIVEYNRFQNSFSHVFAGGYAAGYYSYKWAEVLSADAFSRFEDEGIFNTTTGQSFLTEILQKGGSEEPAVLFERFRGRAPTTDALLRHCGINTANAAAGAL</sequence>
<dbReference type="PANTHER" id="PTHR11804:SF84">
    <property type="entry name" value="SACCHAROLYSIN"/>
    <property type="match status" value="1"/>
</dbReference>
<dbReference type="Gene3D" id="1.20.1050.40">
    <property type="entry name" value="Endopeptidase. Chain P, domain 1"/>
    <property type="match status" value="1"/>
</dbReference>
<keyword evidence="13" id="KW-1185">Reference proteome</keyword>
<dbReference type="MEROPS" id="M03.004"/>
<comment type="similarity">
    <text evidence="1 9">Belongs to the peptidase M3 family.</text>
</comment>
<dbReference type="InterPro" id="IPR024080">
    <property type="entry name" value="Neurolysin/TOP_N"/>
</dbReference>
<accession>R4YVD4</accession>
<dbReference type="GO" id="GO:0006518">
    <property type="term" value="P:peptide metabolic process"/>
    <property type="evidence" value="ECO:0007669"/>
    <property type="project" value="TreeGrafter"/>
</dbReference>
<dbReference type="SUPFAM" id="SSF55486">
    <property type="entry name" value="Metalloproteases ('zincins'), catalytic domain"/>
    <property type="match status" value="1"/>
</dbReference>
<organism evidence="12 13">
    <name type="scientific">Oleispira antarctica RB-8</name>
    <dbReference type="NCBI Taxonomy" id="698738"/>
    <lineage>
        <taxon>Bacteria</taxon>
        <taxon>Pseudomonadati</taxon>
        <taxon>Pseudomonadota</taxon>
        <taxon>Gammaproteobacteria</taxon>
        <taxon>Oceanospirillales</taxon>
        <taxon>Oceanospirillaceae</taxon>
        <taxon>Oleispira</taxon>
    </lineage>
</organism>
<dbReference type="Pfam" id="PF01432">
    <property type="entry name" value="Peptidase_M3"/>
    <property type="match status" value="1"/>
</dbReference>
<dbReference type="FunFam" id="3.40.390.10:FF:000009">
    <property type="entry name" value="Oligopeptidase A"/>
    <property type="match status" value="1"/>
</dbReference>
<comment type="catalytic activity">
    <reaction evidence="7">
        <text>Hydrolysis of oligopeptides, with broad specificity. Gly or Ala commonly occur as P1 or P1' residues, but more distant residues are also important, as is shown by the fact that Z-Gly-Pro-Gly-|-Gly-Pro-Ala is cleaved, but not Z-(Gly)(5).</text>
        <dbReference type="EC" id="3.4.24.70"/>
    </reaction>
</comment>
<protein>
    <recommendedName>
        <fullName evidence="8">oligopeptidase A</fullName>
        <ecNumber evidence="8">3.4.24.70</ecNumber>
    </recommendedName>
</protein>
<dbReference type="GO" id="GO:0006508">
    <property type="term" value="P:proteolysis"/>
    <property type="evidence" value="ECO:0007669"/>
    <property type="project" value="UniProtKB-KW"/>
</dbReference>
<dbReference type="CDD" id="cd06456">
    <property type="entry name" value="M3A_DCP"/>
    <property type="match status" value="1"/>
</dbReference>
<evidence type="ECO:0000256" key="8">
    <source>
        <dbReference type="ARBA" id="ARBA00026100"/>
    </source>
</evidence>
<dbReference type="GO" id="GO:0046872">
    <property type="term" value="F:metal ion binding"/>
    <property type="evidence" value="ECO:0007669"/>
    <property type="project" value="UniProtKB-UniRule"/>
</dbReference>
<dbReference type="Gene3D" id="3.40.390.10">
    <property type="entry name" value="Collagenase (Catalytic Domain)"/>
    <property type="match status" value="1"/>
</dbReference>
<evidence type="ECO:0000256" key="6">
    <source>
        <dbReference type="ARBA" id="ARBA00023049"/>
    </source>
</evidence>
<dbReference type="InterPro" id="IPR034005">
    <property type="entry name" value="M3A_DCP"/>
</dbReference>
<dbReference type="InterPro" id="IPR024079">
    <property type="entry name" value="MetalloPept_cat_dom_sf"/>
</dbReference>
<dbReference type="InterPro" id="IPR001567">
    <property type="entry name" value="Pept_M3A_M3B_dom"/>
</dbReference>
<dbReference type="InterPro" id="IPR045090">
    <property type="entry name" value="Pept_M3A_M3B"/>
</dbReference>
<dbReference type="Gene3D" id="1.10.1370.10">
    <property type="entry name" value="Neurolysin, domain 3"/>
    <property type="match status" value="1"/>
</dbReference>
<evidence type="ECO:0000313" key="13">
    <source>
        <dbReference type="Proteomes" id="UP000032749"/>
    </source>
</evidence>
<evidence type="ECO:0000256" key="5">
    <source>
        <dbReference type="ARBA" id="ARBA00022833"/>
    </source>
</evidence>
<evidence type="ECO:0000256" key="9">
    <source>
        <dbReference type="RuleBase" id="RU003435"/>
    </source>
</evidence>
<gene>
    <name evidence="12" type="primary">prlC</name>
    <name evidence="12" type="ORF">OLEAN_C38280</name>
</gene>
<keyword evidence="3 9" id="KW-0479">Metal-binding</keyword>